<accession>W4H534</accession>
<name>W4H534_APHAT</name>
<feature type="region of interest" description="Disordered" evidence="1">
    <location>
        <begin position="101"/>
        <end position="120"/>
    </location>
</feature>
<protein>
    <recommendedName>
        <fullName evidence="2">MOSC domain-containing protein</fullName>
    </recommendedName>
</protein>
<dbReference type="EMBL" id="KI913116">
    <property type="protein sequence ID" value="ETV87095.1"/>
    <property type="molecule type" value="Genomic_DNA"/>
</dbReference>
<dbReference type="RefSeq" id="XP_009823894.1">
    <property type="nucleotide sequence ID" value="XM_009825592.1"/>
</dbReference>
<sequence>MWTSLIPPSVRVGAVHLLTGVVTWLRGRVAQDVLVAPIACAEAATSALAMVTDTSSEDGFRINCAPHDEDEWSEFSIDPHAFRSVGPCGRCTMVNVNQATSTSRGAPLKQLASRGNPLGQ</sequence>
<dbReference type="OrthoDB" id="17255at2759"/>
<dbReference type="PROSITE" id="PS51340">
    <property type="entry name" value="MOSC"/>
    <property type="match status" value="1"/>
</dbReference>
<dbReference type="InterPro" id="IPR005302">
    <property type="entry name" value="MoCF_Sase_C"/>
</dbReference>
<evidence type="ECO:0000313" key="3">
    <source>
        <dbReference type="EMBL" id="ETV87095.1"/>
    </source>
</evidence>
<dbReference type="VEuPathDB" id="FungiDB:H257_02092"/>
<feature type="domain" description="MOSC" evidence="2">
    <location>
        <begin position="1"/>
        <end position="120"/>
    </location>
</feature>
<evidence type="ECO:0000259" key="2">
    <source>
        <dbReference type="PROSITE" id="PS51340"/>
    </source>
</evidence>
<dbReference type="GO" id="GO:0003824">
    <property type="term" value="F:catalytic activity"/>
    <property type="evidence" value="ECO:0007669"/>
    <property type="project" value="InterPro"/>
</dbReference>
<dbReference type="GO" id="GO:0030151">
    <property type="term" value="F:molybdenum ion binding"/>
    <property type="evidence" value="ECO:0007669"/>
    <property type="project" value="InterPro"/>
</dbReference>
<dbReference type="GO" id="GO:0030170">
    <property type="term" value="F:pyridoxal phosphate binding"/>
    <property type="evidence" value="ECO:0007669"/>
    <property type="project" value="InterPro"/>
</dbReference>
<gene>
    <name evidence="3" type="ORF">H257_02092</name>
</gene>
<dbReference type="AlphaFoldDB" id="W4H534"/>
<reference evidence="3" key="1">
    <citation type="submission" date="2013-12" db="EMBL/GenBank/DDBJ databases">
        <title>The Genome Sequence of Aphanomyces astaci APO3.</title>
        <authorList>
            <consortium name="The Broad Institute Genomics Platform"/>
            <person name="Russ C."/>
            <person name="Tyler B."/>
            <person name="van West P."/>
            <person name="Dieguez-Uribeondo J."/>
            <person name="Young S.K."/>
            <person name="Zeng Q."/>
            <person name="Gargeya S."/>
            <person name="Fitzgerald M."/>
            <person name="Abouelleil A."/>
            <person name="Alvarado L."/>
            <person name="Chapman S.B."/>
            <person name="Gainer-Dewar J."/>
            <person name="Goldberg J."/>
            <person name="Griggs A."/>
            <person name="Gujja S."/>
            <person name="Hansen M."/>
            <person name="Howarth C."/>
            <person name="Imamovic A."/>
            <person name="Ireland A."/>
            <person name="Larimer J."/>
            <person name="McCowan C."/>
            <person name="Murphy C."/>
            <person name="Pearson M."/>
            <person name="Poon T.W."/>
            <person name="Priest M."/>
            <person name="Roberts A."/>
            <person name="Saif S."/>
            <person name="Shea T."/>
            <person name="Sykes S."/>
            <person name="Wortman J."/>
            <person name="Nusbaum C."/>
            <person name="Birren B."/>
        </authorList>
    </citation>
    <scope>NUCLEOTIDE SEQUENCE [LARGE SCALE GENOMIC DNA]</scope>
    <source>
        <strain evidence="3">APO3</strain>
    </source>
</reference>
<dbReference type="GeneID" id="20804088"/>
<evidence type="ECO:0000256" key="1">
    <source>
        <dbReference type="SAM" id="MobiDB-lite"/>
    </source>
</evidence>
<proteinExistence type="predicted"/>
<organism evidence="3">
    <name type="scientific">Aphanomyces astaci</name>
    <name type="common">Crayfish plague agent</name>
    <dbReference type="NCBI Taxonomy" id="112090"/>
    <lineage>
        <taxon>Eukaryota</taxon>
        <taxon>Sar</taxon>
        <taxon>Stramenopiles</taxon>
        <taxon>Oomycota</taxon>
        <taxon>Saprolegniomycetes</taxon>
        <taxon>Saprolegniales</taxon>
        <taxon>Verrucalvaceae</taxon>
        <taxon>Aphanomyces</taxon>
    </lineage>
</organism>